<evidence type="ECO:0000256" key="4">
    <source>
        <dbReference type="ARBA" id="ARBA00022692"/>
    </source>
</evidence>
<dbReference type="InterPro" id="IPR005829">
    <property type="entry name" value="Sugar_transporter_CS"/>
</dbReference>
<dbReference type="AlphaFoldDB" id="A0A069PJ56"/>
<feature type="transmembrane region" description="Helical" evidence="7">
    <location>
        <begin position="256"/>
        <end position="276"/>
    </location>
</feature>
<feature type="transmembrane region" description="Helical" evidence="7">
    <location>
        <begin position="32"/>
        <end position="51"/>
    </location>
</feature>
<feature type="transmembrane region" description="Helical" evidence="7">
    <location>
        <begin position="296"/>
        <end position="318"/>
    </location>
</feature>
<dbReference type="SUPFAM" id="SSF103473">
    <property type="entry name" value="MFS general substrate transporter"/>
    <property type="match status" value="1"/>
</dbReference>
<feature type="transmembrane region" description="Helical" evidence="7">
    <location>
        <begin position="325"/>
        <end position="342"/>
    </location>
</feature>
<dbReference type="PROSITE" id="PS00217">
    <property type="entry name" value="SUGAR_TRANSPORT_2"/>
    <property type="match status" value="1"/>
</dbReference>
<evidence type="ECO:0000256" key="5">
    <source>
        <dbReference type="ARBA" id="ARBA00022989"/>
    </source>
</evidence>
<dbReference type="PANTHER" id="PTHR43045:SF7">
    <property type="entry name" value="MAJOR FACILITATOR SUPERFAMILY TRANSPORTER"/>
    <property type="match status" value="1"/>
</dbReference>
<dbReference type="InterPro" id="IPR005828">
    <property type="entry name" value="MFS_sugar_transport-like"/>
</dbReference>
<dbReference type="FunFam" id="1.20.1250.20:FF:000001">
    <property type="entry name" value="Dicarboxylate MFS transporter"/>
    <property type="match status" value="1"/>
</dbReference>
<name>A0A069PJ56_9BURK</name>
<feature type="transmembrane region" description="Helical" evidence="7">
    <location>
        <begin position="169"/>
        <end position="195"/>
    </location>
</feature>
<keyword evidence="6 7" id="KW-0472">Membrane</keyword>
<accession>A0A069PJ56</accession>
<keyword evidence="2" id="KW-0813">Transport</keyword>
<feature type="transmembrane region" description="Helical" evidence="7">
    <location>
        <begin position="207"/>
        <end position="226"/>
    </location>
</feature>
<proteinExistence type="predicted"/>
<evidence type="ECO:0000313" key="10">
    <source>
        <dbReference type="Proteomes" id="UP000027466"/>
    </source>
</evidence>
<evidence type="ECO:0000256" key="6">
    <source>
        <dbReference type="ARBA" id="ARBA00023136"/>
    </source>
</evidence>
<dbReference type="Pfam" id="PF00083">
    <property type="entry name" value="Sugar_tr"/>
    <property type="match status" value="1"/>
</dbReference>
<evidence type="ECO:0000256" key="2">
    <source>
        <dbReference type="ARBA" id="ARBA00022448"/>
    </source>
</evidence>
<evidence type="ECO:0000256" key="3">
    <source>
        <dbReference type="ARBA" id="ARBA00022475"/>
    </source>
</evidence>
<dbReference type="GO" id="GO:0022857">
    <property type="term" value="F:transmembrane transporter activity"/>
    <property type="evidence" value="ECO:0007669"/>
    <property type="project" value="InterPro"/>
</dbReference>
<comment type="caution">
    <text evidence="9">The sequence shown here is derived from an EMBL/GenBank/DDBJ whole genome shotgun (WGS) entry which is preliminary data.</text>
</comment>
<dbReference type="PANTHER" id="PTHR43045">
    <property type="entry name" value="SHIKIMATE TRANSPORTER"/>
    <property type="match status" value="1"/>
</dbReference>
<comment type="subcellular location">
    <subcellularLocation>
        <location evidence="1">Cell membrane</location>
        <topology evidence="1">Multi-pass membrane protein</topology>
    </subcellularLocation>
</comment>
<dbReference type="EMBL" id="JFHC01000038">
    <property type="protein sequence ID" value="KDR40610.1"/>
    <property type="molecule type" value="Genomic_DNA"/>
</dbReference>
<feature type="domain" description="Major facilitator superfamily (MFS) profile" evidence="8">
    <location>
        <begin position="32"/>
        <end position="542"/>
    </location>
</feature>
<feature type="transmembrane region" description="Helical" evidence="7">
    <location>
        <begin position="451"/>
        <end position="475"/>
    </location>
</feature>
<feature type="transmembrane region" description="Helical" evidence="7">
    <location>
        <begin position="128"/>
        <end position="148"/>
    </location>
</feature>
<evidence type="ECO:0000259" key="8">
    <source>
        <dbReference type="PROSITE" id="PS50850"/>
    </source>
</evidence>
<keyword evidence="4 7" id="KW-0812">Transmembrane</keyword>
<reference evidence="9 10" key="1">
    <citation type="submission" date="2014-03" db="EMBL/GenBank/DDBJ databases">
        <title>Draft Genome Sequences of Four Burkholderia Strains.</title>
        <authorList>
            <person name="Liu X.Y."/>
            <person name="Li C.X."/>
            <person name="Xu J.H."/>
        </authorList>
    </citation>
    <scope>NUCLEOTIDE SEQUENCE [LARGE SCALE GENOMIC DNA]</scope>
    <source>
        <strain evidence="9 10">DSM 50014</strain>
    </source>
</reference>
<feature type="transmembrane region" description="Helical" evidence="7">
    <location>
        <begin position="516"/>
        <end position="538"/>
    </location>
</feature>
<feature type="transmembrane region" description="Helical" evidence="7">
    <location>
        <begin position="487"/>
        <end position="510"/>
    </location>
</feature>
<dbReference type="STRING" id="60547.GCA_000751215_01416"/>
<gene>
    <name evidence="9" type="ORF">BG61_23985</name>
</gene>
<dbReference type="GO" id="GO:0005886">
    <property type="term" value="C:plasma membrane"/>
    <property type="evidence" value="ECO:0007669"/>
    <property type="project" value="UniProtKB-SubCell"/>
</dbReference>
<evidence type="ECO:0000256" key="7">
    <source>
        <dbReference type="SAM" id="Phobius"/>
    </source>
</evidence>
<feature type="transmembrane region" description="Helical" evidence="7">
    <location>
        <begin position="71"/>
        <end position="92"/>
    </location>
</feature>
<keyword evidence="3" id="KW-1003">Cell membrane</keyword>
<dbReference type="InterPro" id="IPR020846">
    <property type="entry name" value="MFS_dom"/>
</dbReference>
<dbReference type="CDD" id="cd17369">
    <property type="entry name" value="MFS_ShiA_like"/>
    <property type="match status" value="1"/>
</dbReference>
<evidence type="ECO:0000256" key="1">
    <source>
        <dbReference type="ARBA" id="ARBA00004651"/>
    </source>
</evidence>
<dbReference type="Proteomes" id="UP000027466">
    <property type="component" value="Unassembled WGS sequence"/>
</dbReference>
<dbReference type="PROSITE" id="PS50850">
    <property type="entry name" value="MFS"/>
    <property type="match status" value="1"/>
</dbReference>
<sequence>MLRIIKETVRMDLHTSSATPARESISADDRKVILASSLGTIFEWYDFYLYGSLAVTISRQFFAGVDETTGFVLALLAFAAGFIVRPFGAVFFGRLGDMIGRKHTFLATMLLMGLSTLAVGVLPNYASIGIAAPILLVTARLLQGLALGGEYGGAAVYVAEHAPASRRGYYTSWIQTTATIGLLLSLGVILGSRVLTGDAFETWGWRIPFWVSIGMLAVSMWIRLSMHESPAFARMKAEGRLSKAPLREVFCERRNLAKLLVALFGMIAGMTVVWYTGQFYVLYFMTQSLRVDPTTANLLLGAALLAGSPLFIVFGALSDRIGRKPVMLAGMLVAALSIIPLFKGLTHAINPGIETAARAYPVTVAADPGTCSLQFDPLGQRKNVSDCDRAKALLAKAGVSYTNVPLAAGEPASVTIGATRIEGFDAARMKAALDAARYPAHADPARIDYPVAFLLLTLLIGLVTMVYSPLAAALVEMFPTRIRYTALSVPYHVGVGWIGGLLPTISFSLVTATGDMYFGLWYPVVIAAAGFVVGLIFVRETNGCDINDA</sequence>
<keyword evidence="5 7" id="KW-1133">Transmembrane helix</keyword>
<keyword evidence="10" id="KW-1185">Reference proteome</keyword>
<dbReference type="Gene3D" id="1.20.1250.20">
    <property type="entry name" value="MFS general substrate transporter like domains"/>
    <property type="match status" value="3"/>
</dbReference>
<evidence type="ECO:0000313" key="9">
    <source>
        <dbReference type="EMBL" id="KDR40610.1"/>
    </source>
</evidence>
<dbReference type="InterPro" id="IPR036259">
    <property type="entry name" value="MFS_trans_sf"/>
</dbReference>
<protein>
    <submittedName>
        <fullName evidence="9">Major facilitator transporter</fullName>
    </submittedName>
</protein>
<organism evidence="9 10">
    <name type="scientific">Caballeronia glathei</name>
    <dbReference type="NCBI Taxonomy" id="60547"/>
    <lineage>
        <taxon>Bacteria</taxon>
        <taxon>Pseudomonadati</taxon>
        <taxon>Pseudomonadota</taxon>
        <taxon>Betaproteobacteria</taxon>
        <taxon>Burkholderiales</taxon>
        <taxon>Burkholderiaceae</taxon>
        <taxon>Caballeronia</taxon>
    </lineage>
</organism>
<feature type="transmembrane region" description="Helical" evidence="7">
    <location>
        <begin position="104"/>
        <end position="122"/>
    </location>
</feature>